<dbReference type="EMBL" id="WBNM01037807">
    <property type="protein sequence ID" value="NXP80750.1"/>
    <property type="molecule type" value="Genomic_DNA"/>
</dbReference>
<dbReference type="PANTHER" id="PTHR10867">
    <property type="entry name" value="NNMT/PNMT/TEMT FAMILY MEMBER"/>
    <property type="match status" value="1"/>
</dbReference>
<feature type="non-terminal residue" evidence="5">
    <location>
        <position position="1"/>
    </location>
</feature>
<evidence type="ECO:0000256" key="3">
    <source>
        <dbReference type="ARBA" id="ARBA00022679"/>
    </source>
</evidence>
<reference evidence="5" key="1">
    <citation type="submission" date="2019-09" db="EMBL/GenBank/DDBJ databases">
        <title>Bird 10,000 Genomes (B10K) Project - Family phase.</title>
        <authorList>
            <person name="Zhang G."/>
        </authorList>
    </citation>
    <scope>NUCLEOTIDE SEQUENCE</scope>
    <source>
        <strain evidence="5">B10K-DU-001-30</strain>
        <tissue evidence="5">Muscle</tissue>
    </source>
</reference>
<dbReference type="AlphaFoldDB" id="A0A852CP43"/>
<dbReference type="GO" id="GO:0005829">
    <property type="term" value="C:cytosol"/>
    <property type="evidence" value="ECO:0007669"/>
    <property type="project" value="TreeGrafter"/>
</dbReference>
<keyword evidence="6" id="KW-1185">Reference proteome</keyword>
<evidence type="ECO:0000256" key="1">
    <source>
        <dbReference type="ARBA" id="ARBA00007996"/>
    </source>
</evidence>
<evidence type="ECO:0000256" key="4">
    <source>
        <dbReference type="ARBA" id="ARBA00022691"/>
    </source>
</evidence>
<gene>
    <name evidence="5" type="primary">Pnmt</name>
    <name evidence="5" type="ORF">RAMSUL_R03066</name>
</gene>
<dbReference type="GO" id="GO:0032259">
    <property type="term" value="P:methylation"/>
    <property type="evidence" value="ECO:0007669"/>
    <property type="project" value="UniProtKB-KW"/>
</dbReference>
<dbReference type="Pfam" id="PF01234">
    <property type="entry name" value="NNMT_PNMT_TEMT"/>
    <property type="match status" value="1"/>
</dbReference>
<proteinExistence type="inferred from homology"/>
<dbReference type="GO" id="GO:0004603">
    <property type="term" value="F:phenylethanolamine N-methyltransferase activity"/>
    <property type="evidence" value="ECO:0007669"/>
    <property type="project" value="TreeGrafter"/>
</dbReference>
<feature type="non-terminal residue" evidence="5">
    <location>
        <position position="242"/>
    </location>
</feature>
<keyword evidence="4" id="KW-0949">S-adenosyl-L-methionine</keyword>
<dbReference type="InterPro" id="IPR000940">
    <property type="entry name" value="NNMT_TEMT_trans"/>
</dbReference>
<dbReference type="InterPro" id="IPR029063">
    <property type="entry name" value="SAM-dependent_MTases_sf"/>
</dbReference>
<evidence type="ECO:0000313" key="5">
    <source>
        <dbReference type="EMBL" id="NXP80750.1"/>
    </source>
</evidence>
<keyword evidence="2 5" id="KW-0489">Methyltransferase</keyword>
<protein>
    <submittedName>
        <fullName evidence="5">PNMT methyltransferase</fullName>
    </submittedName>
</protein>
<dbReference type="PROSITE" id="PS51681">
    <property type="entry name" value="SAM_MT_NNMT_PNMT_TEMT"/>
    <property type="match status" value="1"/>
</dbReference>
<comment type="similarity">
    <text evidence="1">Belongs to the class I-like SAM-binding methyltransferase superfamily. NNMT/PNMT/TEMT family.</text>
</comment>
<dbReference type="SUPFAM" id="SSF53335">
    <property type="entry name" value="S-adenosyl-L-methionine-dependent methyltransferases"/>
    <property type="match status" value="1"/>
</dbReference>
<accession>A0A852CP43</accession>
<name>A0A852CP43_9PICI</name>
<evidence type="ECO:0000313" key="6">
    <source>
        <dbReference type="Proteomes" id="UP000611227"/>
    </source>
</evidence>
<comment type="caution">
    <text evidence="5">The sequence shown here is derived from an EMBL/GenBank/DDBJ whole genome shotgun (WGS) entry which is preliminary data.</text>
</comment>
<dbReference type="PANTHER" id="PTHR10867:SF18">
    <property type="entry name" value="PHENYLETHANOLAMINE N-METHYLTRANSFERASE"/>
    <property type="match status" value="1"/>
</dbReference>
<sequence length="242" mass="26300">AALREGYERFDPAAYLHNNYLPPRADFSSEDFVVPWKLRCLAETFASGEGWGWGGCSGGKPPQESCSRMGKLRHGLGEQLSAHPLPAAPSKPFPSPVLTARREPWQEKQRRLRARLRRILPIDVHQPHPLGSPLCPPADALLSAFCLEAVSPDHAAFTRALAHVGTLLRPGGHLLLLGALGESFYLAGAARLPVVPLSEDDVRAALADASFALLDFRSYSMPPALRTGVDDVDGVFFVHAQK</sequence>
<organism evidence="5 6">
    <name type="scientific">Ramphastos sulfuratus</name>
    <dbReference type="NCBI Taxonomy" id="322582"/>
    <lineage>
        <taxon>Eukaryota</taxon>
        <taxon>Metazoa</taxon>
        <taxon>Chordata</taxon>
        <taxon>Craniata</taxon>
        <taxon>Vertebrata</taxon>
        <taxon>Euteleostomi</taxon>
        <taxon>Archelosauria</taxon>
        <taxon>Archosauria</taxon>
        <taxon>Dinosauria</taxon>
        <taxon>Saurischia</taxon>
        <taxon>Theropoda</taxon>
        <taxon>Coelurosauria</taxon>
        <taxon>Aves</taxon>
        <taxon>Neognathae</taxon>
        <taxon>Neoaves</taxon>
        <taxon>Telluraves</taxon>
        <taxon>Coraciimorphae</taxon>
        <taxon>Piciformes</taxon>
        <taxon>Ramphastidae</taxon>
        <taxon>Ramphastos</taxon>
    </lineage>
</organism>
<dbReference type="Gene3D" id="3.40.50.150">
    <property type="entry name" value="Vaccinia Virus protein VP39"/>
    <property type="match status" value="2"/>
</dbReference>
<evidence type="ECO:0000256" key="2">
    <source>
        <dbReference type="ARBA" id="ARBA00022603"/>
    </source>
</evidence>
<dbReference type="Proteomes" id="UP000611227">
    <property type="component" value="Unassembled WGS sequence"/>
</dbReference>
<keyword evidence="3 5" id="KW-0808">Transferase</keyword>